<dbReference type="Pfam" id="PF00588">
    <property type="entry name" value="SpoU_methylase"/>
    <property type="match status" value="1"/>
</dbReference>
<dbReference type="AlphaFoldDB" id="A0AA49K145"/>
<dbReference type="Gene3D" id="3.40.1280.10">
    <property type="match status" value="1"/>
</dbReference>
<dbReference type="InterPro" id="IPR004384">
    <property type="entry name" value="RNA_MeTrfase_TrmJ/LasT"/>
</dbReference>
<feature type="domain" description="tRNA/rRNA methyltransferase SpoU type" evidence="5">
    <location>
        <begin position="7"/>
        <end position="155"/>
    </location>
</feature>
<dbReference type="Proteomes" id="UP001229955">
    <property type="component" value="Chromosome"/>
</dbReference>
<dbReference type="PANTHER" id="PTHR42786">
    <property type="entry name" value="TRNA/RRNA METHYLTRANSFERASE"/>
    <property type="match status" value="1"/>
</dbReference>
<dbReference type="SUPFAM" id="SSF75217">
    <property type="entry name" value="alpha/beta knot"/>
    <property type="match status" value="1"/>
</dbReference>
<proteinExistence type="inferred from homology"/>
<keyword evidence="8" id="KW-1185">Reference proteome</keyword>
<dbReference type="GO" id="GO:0005829">
    <property type="term" value="C:cytosol"/>
    <property type="evidence" value="ECO:0007669"/>
    <property type="project" value="TreeGrafter"/>
</dbReference>
<organism evidence="7 8">
    <name type="scientific">Pseudogemmatithrix spongiicola</name>
    <dbReference type="NCBI Taxonomy" id="3062599"/>
    <lineage>
        <taxon>Bacteria</taxon>
        <taxon>Pseudomonadati</taxon>
        <taxon>Gemmatimonadota</taxon>
        <taxon>Gemmatimonadia</taxon>
        <taxon>Gemmatimonadales</taxon>
        <taxon>Gemmatimonadaceae</taxon>
        <taxon>Pseudogemmatithrix</taxon>
    </lineage>
</organism>
<reference evidence="7" key="1">
    <citation type="submission" date="2023-07" db="EMBL/GenBank/DDBJ databases">
        <authorList>
            <person name="Haufschild T."/>
            <person name="Kallscheuer N."/>
            <person name="Hammer J."/>
            <person name="Kohn T."/>
            <person name="Kabuu M."/>
            <person name="Jogler M."/>
            <person name="Wohfarth N."/>
            <person name="Heuer A."/>
            <person name="Rohde M."/>
            <person name="van Teeseling M.C.F."/>
            <person name="Jogler C."/>
        </authorList>
    </citation>
    <scope>NUCLEOTIDE SEQUENCE</scope>
    <source>
        <strain evidence="6">Strain 138</strain>
        <strain evidence="7">Strain 318</strain>
    </source>
</reference>
<evidence type="ECO:0000313" key="8">
    <source>
        <dbReference type="Proteomes" id="UP001229955"/>
    </source>
</evidence>
<evidence type="ECO:0000256" key="3">
    <source>
        <dbReference type="ARBA" id="ARBA00022679"/>
    </source>
</evidence>
<evidence type="ECO:0000256" key="2">
    <source>
        <dbReference type="ARBA" id="ARBA00022603"/>
    </source>
</evidence>
<dbReference type="InterPro" id="IPR029026">
    <property type="entry name" value="tRNA_m1G_MTases_N"/>
</dbReference>
<evidence type="ECO:0000259" key="5">
    <source>
        <dbReference type="Pfam" id="PF00588"/>
    </source>
</evidence>
<dbReference type="CDD" id="cd18093">
    <property type="entry name" value="SpoU-like_TrmJ"/>
    <property type="match status" value="1"/>
</dbReference>
<gene>
    <name evidence="6" type="ORF">Strain138_001893</name>
    <name evidence="7" type="ORF">Strain318_001892</name>
</gene>
<sequence>MSVLHRVAIVLNKPQDQVNIAAVVRVMKNFGFVDLRLVDPVPYDPWRIEGVAHGTRDLVERIRHFATLDEALADCVYVAAFGAKRRAHRWPVTEPRALAGTLLEKVPDGTVALLFGQEDHGLPNEAIDRGQVLVRIPTTEHASLNVAQAVNIALYELHVAAGDATREVARHKHHAALPKHDEWERALGDIDRALAAIAFYRTRNPEHIMRTVRSLLNRAGPDSRELTLVRAIGIEVLRTIDRVKRGLDPE</sequence>
<evidence type="ECO:0000313" key="7">
    <source>
        <dbReference type="EMBL" id="WKW15503.1"/>
    </source>
</evidence>
<dbReference type="InterPro" id="IPR029028">
    <property type="entry name" value="Alpha/beta_knot_MTases"/>
</dbReference>
<dbReference type="PIRSF" id="PIRSF004808">
    <property type="entry name" value="LasT"/>
    <property type="match status" value="1"/>
</dbReference>
<keyword evidence="2" id="KW-0489">Methyltransferase</keyword>
<dbReference type="RefSeq" id="WP_367885475.1">
    <property type="nucleotide sequence ID" value="NZ_CP130612.1"/>
</dbReference>
<evidence type="ECO:0000256" key="1">
    <source>
        <dbReference type="ARBA" id="ARBA00007228"/>
    </source>
</evidence>
<evidence type="ECO:0000313" key="6">
    <source>
        <dbReference type="EMBL" id="WKW12596.1"/>
    </source>
</evidence>
<dbReference type="Gene3D" id="1.10.8.590">
    <property type="match status" value="1"/>
</dbReference>
<keyword evidence="3" id="KW-0808">Transferase</keyword>
<dbReference type="GO" id="GO:0003723">
    <property type="term" value="F:RNA binding"/>
    <property type="evidence" value="ECO:0007669"/>
    <property type="project" value="InterPro"/>
</dbReference>
<protein>
    <recommendedName>
        <fullName evidence="5">tRNA/rRNA methyltransferase SpoU type domain-containing protein</fullName>
    </recommendedName>
</protein>
<dbReference type="PANTHER" id="PTHR42786:SF2">
    <property type="entry name" value="TRNA (CYTIDINE_URIDINE-2'-O-)-METHYLTRANSFERASE TRMJ"/>
    <property type="match status" value="1"/>
</dbReference>
<name>A0AA49K145_9BACT</name>
<keyword evidence="4" id="KW-0949">S-adenosyl-L-methionine</keyword>
<evidence type="ECO:0000256" key="4">
    <source>
        <dbReference type="ARBA" id="ARBA00022691"/>
    </source>
</evidence>
<dbReference type="EMBL" id="CP130613">
    <property type="protein sequence ID" value="WKW15503.1"/>
    <property type="molecule type" value="Genomic_DNA"/>
</dbReference>
<dbReference type="KEGG" id="pspc:Strain318_001892"/>
<dbReference type="EMBL" id="CP130612">
    <property type="protein sequence ID" value="WKW12596.1"/>
    <property type="molecule type" value="Genomic_DNA"/>
</dbReference>
<accession>A0AA49K145</accession>
<comment type="similarity">
    <text evidence="1">Belongs to the class IV-like SAM-binding methyltransferase superfamily. RNA methyltransferase TrmH family.</text>
</comment>
<accession>A0AA49Q594</accession>
<dbReference type="InterPro" id="IPR001537">
    <property type="entry name" value="SpoU_MeTrfase"/>
</dbReference>
<dbReference type="GO" id="GO:0002128">
    <property type="term" value="P:tRNA nucleoside ribose methylation"/>
    <property type="evidence" value="ECO:0007669"/>
    <property type="project" value="TreeGrafter"/>
</dbReference>
<dbReference type="GO" id="GO:0008173">
    <property type="term" value="F:RNA methyltransferase activity"/>
    <property type="evidence" value="ECO:0007669"/>
    <property type="project" value="InterPro"/>
</dbReference>